<accession>D4LDN1</accession>
<protein>
    <submittedName>
        <fullName evidence="2">The GLUG motif</fullName>
    </submittedName>
</protein>
<dbReference type="HOGENOM" id="CLU_245712_0_0_9"/>
<dbReference type="Proteomes" id="UP000007054">
    <property type="component" value="Chromosome"/>
</dbReference>
<dbReference type="Pfam" id="PF07581">
    <property type="entry name" value="Glug"/>
    <property type="match status" value="1"/>
</dbReference>
<dbReference type="KEGG" id="rch:RUM_16430"/>
<feature type="domain" description="GLUG" evidence="1">
    <location>
        <begin position="790"/>
        <end position="814"/>
    </location>
</feature>
<organism evidence="2 3">
    <name type="scientific">Ruminococcus champanellensis (strain DSM 18848 / JCM 17042 / KCTC 15320 / 18P13)</name>
    <dbReference type="NCBI Taxonomy" id="213810"/>
    <lineage>
        <taxon>Bacteria</taxon>
        <taxon>Bacillati</taxon>
        <taxon>Bacillota</taxon>
        <taxon>Clostridia</taxon>
        <taxon>Eubacteriales</taxon>
        <taxon>Oscillospiraceae</taxon>
        <taxon>Ruminococcus</taxon>
    </lineage>
</organism>
<evidence type="ECO:0000313" key="2">
    <source>
        <dbReference type="EMBL" id="CBL17726.1"/>
    </source>
</evidence>
<dbReference type="BioCyc" id="RCHA213810:RUM_RS07995-MONOMER"/>
<dbReference type="GeneID" id="83156355"/>
<dbReference type="PATRIC" id="fig|213810.4.peg.1542"/>
<gene>
    <name evidence="2" type="ordered locus">RUM_16430</name>
</gene>
<evidence type="ECO:0000259" key="1">
    <source>
        <dbReference type="Pfam" id="PF07581"/>
    </source>
</evidence>
<name>D4LDN1_RUMC1</name>
<dbReference type="EMBL" id="FP929052">
    <property type="protein sequence ID" value="CBL17726.1"/>
    <property type="molecule type" value="Genomic_DNA"/>
</dbReference>
<dbReference type="Gene3D" id="2.160.20.110">
    <property type="match status" value="3"/>
</dbReference>
<reference evidence="2" key="1">
    <citation type="submission" date="2010-03" db="EMBL/GenBank/DDBJ databases">
        <title>The genome sequence of Ruminococcus sp. 18P13.</title>
        <authorList>
            <consortium name="metaHIT consortium -- http://www.metahit.eu/"/>
            <person name="Pajon A."/>
            <person name="Turner K."/>
            <person name="Parkhill J."/>
            <person name="Bernalier A."/>
        </authorList>
    </citation>
    <scope>NUCLEOTIDE SEQUENCE [LARGE SCALE GENOMIC DNA]</scope>
    <source>
        <strain evidence="2">Type strain: 18P13</strain>
    </source>
</reference>
<evidence type="ECO:0000313" key="3">
    <source>
        <dbReference type="Proteomes" id="UP000007054"/>
    </source>
</evidence>
<reference evidence="2" key="2">
    <citation type="submission" date="2010-03" db="EMBL/GenBank/DDBJ databases">
        <authorList>
            <person name="Pajon A."/>
        </authorList>
    </citation>
    <scope>NUCLEOTIDE SEQUENCE</scope>
    <source>
        <strain evidence="2">Type strain: 18P13</strain>
    </source>
</reference>
<dbReference type="RefSeq" id="WP_015558632.1">
    <property type="nucleotide sequence ID" value="NC_021039.1"/>
</dbReference>
<dbReference type="InterPro" id="IPR011493">
    <property type="entry name" value="GLUG"/>
</dbReference>
<dbReference type="STRING" id="213810.RUM_16430"/>
<proteinExistence type="predicted"/>
<sequence>MKQKQRWLAMLLSVLMVWTMLPTAGLPAYRVWAAKSVTFTPIYGTAGVSEEESYDKILDGKKTQDDFSKWCVEYFIGAEAVFRASEEIYVSGYTITTGNDNATAIGRNPESWTLYGCNDYESGANWETIHAVTNDTVLQNENYASYDFTFTATSNKYRYFKLEITAIEDGDVFQMAEFELQYSTCAHQWSTSGMIGPICTEPAYIVETCTVCSEVRKVPLESHPALGHDWETTETTDPTCEMDGTLKQVCKRCSTAQTIPDESNPALGHDWETTETTAPTCELQGTLKQVCKRCSTEQTIPDESNPALGHDWEPTEVTDPTCTKDGQLTEVCKRCSTEQTIPDEGKSALGHDWKIVETLDPTCTENGQLKQVCTRCSAEQTVPDANAPAQGHQYVDNVCLFCKQPGFTLIQPSGSGSSSDPYQLSCAEHLYWLADLVNSGNNNIPYAVLTEDIVVNENLLQSLQFDENGNVLNGNQFATWTPIGTRENPLILEKIDGQGHAISGLYFNDAAAYNVGLFGHSLQGTIENLHIRDSYLNASQCVGGVCGYMVDGKMIECSFDGMINGSDTVGGLCGLAGGVDFTSCSNVGTISAFEYVGAISGSTSGIVQSCYYLEGCNGANTSLNAYGESKTAEEFKDGSVCTLLGGHPYYDENGFCVYCDTGYQQPVRNAAGQYEISSAGELYWFASQVNTQNASAKAVLTADITVNPDLLQSLQFDAEGNVTNGSDFTAWTPIGTSSRVYQGTFDGQGHTISGLYFNDKTQEFIGLFGYAQGTIQNIHVADSYFNGRDCVGGICGFIYQGGTITHCSFSGTVSGVDAVGGVVGQSTRGAVSGCSNVGTVSCPGRSSSVGGILGFILNGTVRNSYYLEGCNGAGTEFTSIEGVGTSKTAEEFRNGDVCTALGYHAYYTADGFCGYCDAYQEAVQNEAGTYEISNAGQLYWFADKVNNDNETYGSANAVLTGDITVNKGVLTADGQLAEDASKFRVWTPIGTKYDNTSTVVPYNGIFDGQGYTISGLYCNKNVKYGGLFGYLGSGTITNVSVTDMYIQTAEGHSGLCAYMQNGTISNVRLTNARLLVEENGGLGWAGLCAYAEDGTISNAHVSDTYIMVAGNSAGGICGRMEKGTISDCPSAATVAAEENWSHITLVGGICGATDSGKIVNCYSVGKLAEVNNGICSNMGEGASATNCYYLSETEESGTTCGGTAKSAAAFASGEVAYLLQDGRAATVWGQVIGTDAFPMPGSAKVYQITHYAGCNNTSPSTNSYSNLKKADTFGAHAYVNSKCKYCGMFEDGIGAKLAGYTLTLNGRIGVNFHIELDQSIANDPVTYMLFTLPDGTFRQIYVDDATTTEINGVTYHVFTVEMVAKEMTTQITAQICNGRQQGELYTFTVAEYADYILANTEKYSPETAALAQALLNYGTHAKAYFDGETLGATEEMNRVTADTLADAVPTISGELPEGITYYGSSLLLESGTVVRHYFRVADDADVSAYGFTGNKGKYYYMDQEAVLGTVNQNCVIGGYVLSYDTMCYVRSVLASADAPDNLKQVVTALYLYNQAAIAYQQNPVS</sequence>
<keyword evidence="3" id="KW-1185">Reference proteome</keyword>
<dbReference type="Gene3D" id="2.60.120.260">
    <property type="entry name" value="Galactose-binding domain-like"/>
    <property type="match status" value="1"/>
</dbReference>